<gene>
    <name evidence="1" type="ORF">AG0111_0g12845</name>
</gene>
<accession>A0ACB6F3L7</accession>
<protein>
    <submittedName>
        <fullName evidence="1">Uncharacterized protein</fullName>
    </submittedName>
</protein>
<evidence type="ECO:0000313" key="1">
    <source>
        <dbReference type="EMBL" id="KAB2098975.1"/>
    </source>
</evidence>
<dbReference type="EMBL" id="PDWZ02000020">
    <property type="protein sequence ID" value="KAB2098975.1"/>
    <property type="molecule type" value="Genomic_DNA"/>
</dbReference>
<proteinExistence type="predicted"/>
<reference evidence="1 2" key="1">
    <citation type="journal article" date="2019" name="bioRxiv">
        <title>Genomics, evolutionary history and diagnostics of the Alternaria alternata species group including apple and Asian pear pathotypes.</title>
        <authorList>
            <person name="Armitage A.D."/>
            <person name="Cockerton H.M."/>
            <person name="Sreenivasaprasad S."/>
            <person name="Woodhall J.W."/>
            <person name="Lane C.R."/>
            <person name="Harrison R.J."/>
            <person name="Clarkson J.P."/>
        </authorList>
    </citation>
    <scope>NUCLEOTIDE SEQUENCE [LARGE SCALE GENOMIC DNA]</scope>
    <source>
        <strain evidence="1 2">FERA 650</strain>
    </source>
</reference>
<dbReference type="Proteomes" id="UP000293547">
    <property type="component" value="Unassembled WGS sequence"/>
</dbReference>
<name>A0ACB6F3L7_9PLEO</name>
<evidence type="ECO:0000313" key="2">
    <source>
        <dbReference type="Proteomes" id="UP000293547"/>
    </source>
</evidence>
<sequence length="65" mass="6760">MATPFVAGLAALMMEEHGKLSPAETEQLLFTTSIPGFWNDGKDVAEFLAPVAQQGAGIVLGEAAL</sequence>
<organism evidence="1 2">
    <name type="scientific">Alternaria gaisen</name>
    <dbReference type="NCBI Taxonomy" id="167740"/>
    <lineage>
        <taxon>Eukaryota</taxon>
        <taxon>Fungi</taxon>
        <taxon>Dikarya</taxon>
        <taxon>Ascomycota</taxon>
        <taxon>Pezizomycotina</taxon>
        <taxon>Dothideomycetes</taxon>
        <taxon>Pleosporomycetidae</taxon>
        <taxon>Pleosporales</taxon>
        <taxon>Pleosporineae</taxon>
        <taxon>Pleosporaceae</taxon>
        <taxon>Alternaria</taxon>
        <taxon>Alternaria sect. Alternaria</taxon>
    </lineage>
</organism>
<comment type="caution">
    <text evidence="1">The sequence shown here is derived from an EMBL/GenBank/DDBJ whole genome shotgun (WGS) entry which is preliminary data.</text>
</comment>
<keyword evidence="2" id="KW-1185">Reference proteome</keyword>